<dbReference type="RefSeq" id="WP_086274701.1">
    <property type="nucleotide sequence ID" value="NZ_NGKU01000001.1"/>
</dbReference>
<dbReference type="PIRSF" id="PIRSF011911">
    <property type="entry name" value="A118_put_portal"/>
    <property type="match status" value="1"/>
</dbReference>
<dbReference type="STRING" id="1834191.A5886_001814"/>
<proteinExistence type="predicted"/>
<dbReference type="InterPro" id="IPR006432">
    <property type="entry name" value="Phage_portal_A118-type"/>
</dbReference>
<protein>
    <recommendedName>
        <fullName evidence="3">Minor capsid protein</fullName>
    </recommendedName>
</protein>
<dbReference type="AlphaFoldDB" id="A0A242A6S2"/>
<gene>
    <name evidence="1" type="ORF">A5886_001814</name>
</gene>
<dbReference type="Pfam" id="PF05133">
    <property type="entry name" value="SPP1_portal"/>
    <property type="match status" value="1"/>
</dbReference>
<organism evidence="1 2">
    <name type="scientific">Candidatus Enterococcus testudinis</name>
    <dbReference type="NCBI Taxonomy" id="1834191"/>
    <lineage>
        <taxon>Bacteria</taxon>
        <taxon>Bacillati</taxon>
        <taxon>Bacillota</taxon>
        <taxon>Bacilli</taxon>
        <taxon>Lactobacillales</taxon>
        <taxon>Enterococcaceae</taxon>
        <taxon>Enterococcus</taxon>
    </lineage>
</organism>
<sequence length="514" mass="58399">MSLIQRIRQYFRKGAVTIGAKKELQTVLDHPKIGMDRAEYARIQNSLIYYKGYVNCNSDKQSKANVNMAKKVAQEYAKVMFNEQAEITIGKESDKKRNKNSGMNEWIESVFQHNDFKKNLSRYLEPAMALGGLAVRPYVNTDKNMIEFSWALADAFYPLESNTNKISGCAIPFKTIRQEGKKTYYYTLLEIHEWIDGEYWIFNELYESEKQNVLGIQVSLKTLQQYENLEPSCHGIGIERPIFAYFRTAGFNNINPHSPLGVGVFDNCKRTLDRLNKALDAFDHEIDAGRRRGAFPESMMRGVADKETGQINLTYDPDDDYYVIVPGTDPDQFKVTDLTKDIRTEQYIGAVNHRLRLLEMEVGLSTGTFIFDGQGVKSTNKTATEVASENSQTYQSRNQQITQLEEFIRDVILAVCELGQSSLAGEKALFNGESPNKEEIGISFDDGIFLNKESEAEYYTDLYDSGLIPGWMAISKIMNIPEETAKTVYHEAQLGEVEKTTGNMPNSGIDDFEE</sequence>
<dbReference type="EMBL" id="NGKU01000001">
    <property type="protein sequence ID" value="OTN76735.1"/>
    <property type="molecule type" value="Genomic_DNA"/>
</dbReference>
<evidence type="ECO:0008006" key="3">
    <source>
        <dbReference type="Google" id="ProtNLM"/>
    </source>
</evidence>
<evidence type="ECO:0000313" key="2">
    <source>
        <dbReference type="Proteomes" id="UP000195043"/>
    </source>
</evidence>
<reference evidence="1 2" key="1">
    <citation type="submission" date="2017-05" db="EMBL/GenBank/DDBJ databases">
        <title>The Genome Sequence of Enterococcus sp. 8G7_MSG3316.</title>
        <authorList>
            <consortium name="The Broad Institute Genomics Platform"/>
            <consortium name="The Broad Institute Genomic Center for Infectious Diseases"/>
            <person name="Earl A."/>
            <person name="Manson A."/>
            <person name="Schwartman J."/>
            <person name="Gilmore M."/>
            <person name="Abouelleil A."/>
            <person name="Cao P."/>
            <person name="Chapman S."/>
            <person name="Cusick C."/>
            <person name="Shea T."/>
            <person name="Young S."/>
            <person name="Neafsey D."/>
            <person name="Nusbaum C."/>
            <person name="Birren B."/>
        </authorList>
    </citation>
    <scope>NUCLEOTIDE SEQUENCE [LARGE SCALE GENOMIC DNA]</scope>
    <source>
        <strain evidence="1 2">8G7_MSG3316</strain>
    </source>
</reference>
<dbReference type="OrthoDB" id="1641671at2"/>
<name>A0A242A6S2_9ENTE</name>
<dbReference type="Proteomes" id="UP000195043">
    <property type="component" value="Unassembled WGS sequence"/>
</dbReference>
<accession>A0A242A6S2</accession>
<keyword evidence="2" id="KW-1185">Reference proteome</keyword>
<evidence type="ECO:0000313" key="1">
    <source>
        <dbReference type="EMBL" id="OTN76735.1"/>
    </source>
</evidence>
<dbReference type="InterPro" id="IPR021145">
    <property type="entry name" value="Portal_protein_SPP1_Gp6-like"/>
</dbReference>
<comment type="caution">
    <text evidence="1">The sequence shown here is derived from an EMBL/GenBank/DDBJ whole genome shotgun (WGS) entry which is preliminary data.</text>
</comment>
<dbReference type="NCBIfam" id="TIGR01542">
    <property type="entry name" value="A118_put_portal"/>
    <property type="match status" value="1"/>
</dbReference>